<proteinExistence type="predicted"/>
<keyword evidence="2" id="KW-1185">Reference proteome</keyword>
<comment type="caution">
    <text evidence="1">The sequence shown here is derived from an EMBL/GenBank/DDBJ whole genome shotgun (WGS) entry which is preliminary data.</text>
</comment>
<evidence type="ECO:0000313" key="1">
    <source>
        <dbReference type="EMBL" id="GAV06774.1"/>
    </source>
</evidence>
<protein>
    <submittedName>
        <fullName evidence="1">Uncharacterized protein</fullName>
    </submittedName>
</protein>
<dbReference type="AlphaFoldDB" id="A0A1D1W5R7"/>
<accession>A0A1D1W5R7</accession>
<sequence length="139" mass="14889">MTELPNLILDRLRTPASSANITVIHQAKLASGQTAPLVGPKVLSYLQKISPLPLHPLPKRQAGVAPSKTLVYATPRHSHPTAITTSAHFRLDNDGLEAAVDDDGSAVDALDVTGAISQRTAEETRIKTHQSLQPCHFFG</sequence>
<reference evidence="1 2" key="1">
    <citation type="journal article" date="2016" name="Nat. Commun.">
        <title>Extremotolerant tardigrade genome and improved radiotolerance of human cultured cells by tardigrade-unique protein.</title>
        <authorList>
            <person name="Hashimoto T."/>
            <person name="Horikawa D.D."/>
            <person name="Saito Y."/>
            <person name="Kuwahara H."/>
            <person name="Kozuka-Hata H."/>
            <person name="Shin-I T."/>
            <person name="Minakuchi Y."/>
            <person name="Ohishi K."/>
            <person name="Motoyama A."/>
            <person name="Aizu T."/>
            <person name="Enomoto A."/>
            <person name="Kondo K."/>
            <person name="Tanaka S."/>
            <person name="Hara Y."/>
            <person name="Koshikawa S."/>
            <person name="Sagara H."/>
            <person name="Miura T."/>
            <person name="Yokobori S."/>
            <person name="Miyagawa K."/>
            <person name="Suzuki Y."/>
            <person name="Kubo T."/>
            <person name="Oyama M."/>
            <person name="Kohara Y."/>
            <person name="Fujiyama A."/>
            <person name="Arakawa K."/>
            <person name="Katayama T."/>
            <person name="Toyoda A."/>
            <person name="Kunieda T."/>
        </authorList>
    </citation>
    <scope>NUCLEOTIDE SEQUENCE [LARGE SCALE GENOMIC DNA]</scope>
    <source>
        <strain evidence="1 2">YOKOZUNA-1</strain>
    </source>
</reference>
<organism evidence="1 2">
    <name type="scientific">Ramazzottius varieornatus</name>
    <name type="common">Water bear</name>
    <name type="synonym">Tardigrade</name>
    <dbReference type="NCBI Taxonomy" id="947166"/>
    <lineage>
        <taxon>Eukaryota</taxon>
        <taxon>Metazoa</taxon>
        <taxon>Ecdysozoa</taxon>
        <taxon>Tardigrada</taxon>
        <taxon>Eutardigrada</taxon>
        <taxon>Parachela</taxon>
        <taxon>Hypsibioidea</taxon>
        <taxon>Ramazzottiidae</taxon>
        <taxon>Ramazzottius</taxon>
    </lineage>
</organism>
<dbReference type="EMBL" id="BDGG01000014">
    <property type="protein sequence ID" value="GAV06774.1"/>
    <property type="molecule type" value="Genomic_DNA"/>
</dbReference>
<gene>
    <name evidence="1" type="primary">RvY_16705-1</name>
    <name evidence="1" type="synonym">RvY_16705.1</name>
    <name evidence="1" type="ORF">RvY_16705</name>
</gene>
<evidence type="ECO:0000313" key="2">
    <source>
        <dbReference type="Proteomes" id="UP000186922"/>
    </source>
</evidence>
<dbReference type="Proteomes" id="UP000186922">
    <property type="component" value="Unassembled WGS sequence"/>
</dbReference>
<name>A0A1D1W5R7_RAMVA</name>